<keyword evidence="2" id="KW-1185">Reference proteome</keyword>
<dbReference type="EMBL" id="OU503045">
    <property type="protein sequence ID" value="CAI9769677.1"/>
    <property type="molecule type" value="Genomic_DNA"/>
</dbReference>
<protein>
    <recommendedName>
        <fullName evidence="3">Protein N-terminal asparagine amidohydrolase</fullName>
    </recommendedName>
</protein>
<dbReference type="AlphaFoldDB" id="A0AAD2DW10"/>
<name>A0AAD2DW10_9LAMI</name>
<evidence type="ECO:0000313" key="2">
    <source>
        <dbReference type="Proteomes" id="UP000834106"/>
    </source>
</evidence>
<sequence>MIYVGGVPFATDESSQGTHMLISLMEHPILVSASSSFKFLPERKFSVSEPSGSEASRNSKWVYIFQREFATVDPALIDFVGTDEATTCVGLVIRNQKHGMVSVAHMDTPSVVDIGLSQMLSLVADHDPDTVLDVHLIGGYDDTSSKNEYLANKSSAKLDGYSHTLCAKIIETLRNRNEKFQIQTLHVLQHNTRWDPDGTALPIFSGFVVDTSTGSIIPASFDRTSRCPDEVVRRIRVTACYDDPKWDGRLLEAYDTKTDQFVIAPCTWSSHQLYLAMAIQELSDAEILLRCSTSPSAESPDFVENERRQCDYLIHHPLWRETFPHKQPRTFQRIEDGSWVKC</sequence>
<organism evidence="1 2">
    <name type="scientific">Fraxinus pennsylvanica</name>
    <dbReference type="NCBI Taxonomy" id="56036"/>
    <lineage>
        <taxon>Eukaryota</taxon>
        <taxon>Viridiplantae</taxon>
        <taxon>Streptophyta</taxon>
        <taxon>Embryophyta</taxon>
        <taxon>Tracheophyta</taxon>
        <taxon>Spermatophyta</taxon>
        <taxon>Magnoliopsida</taxon>
        <taxon>eudicotyledons</taxon>
        <taxon>Gunneridae</taxon>
        <taxon>Pentapetalae</taxon>
        <taxon>asterids</taxon>
        <taxon>lamiids</taxon>
        <taxon>Lamiales</taxon>
        <taxon>Oleaceae</taxon>
        <taxon>Oleeae</taxon>
        <taxon>Fraxinus</taxon>
    </lineage>
</organism>
<accession>A0AAD2DW10</accession>
<dbReference type="GO" id="GO:0005634">
    <property type="term" value="C:nucleus"/>
    <property type="evidence" value="ECO:0007669"/>
    <property type="project" value="TreeGrafter"/>
</dbReference>
<dbReference type="InterPro" id="IPR026750">
    <property type="entry name" value="NTAN1"/>
</dbReference>
<dbReference type="GO" id="GO:0008418">
    <property type="term" value="F:protein-N-terminal asparagine amidohydrolase activity"/>
    <property type="evidence" value="ECO:0007669"/>
    <property type="project" value="InterPro"/>
</dbReference>
<reference evidence="1" key="1">
    <citation type="submission" date="2023-05" db="EMBL/GenBank/DDBJ databases">
        <authorList>
            <person name="Huff M."/>
        </authorList>
    </citation>
    <scope>NUCLEOTIDE SEQUENCE</scope>
</reference>
<dbReference type="Pfam" id="PF14736">
    <property type="entry name" value="N_Asn_amidohyd"/>
    <property type="match status" value="1"/>
</dbReference>
<dbReference type="PANTHER" id="PTHR12498:SF0">
    <property type="entry name" value="PROTEIN N-TERMINAL ASPARAGINE AMIDOHYDROLASE"/>
    <property type="match status" value="1"/>
</dbReference>
<evidence type="ECO:0000313" key="1">
    <source>
        <dbReference type="EMBL" id="CAI9769677.1"/>
    </source>
</evidence>
<dbReference type="GO" id="GO:0006511">
    <property type="term" value="P:ubiquitin-dependent protein catabolic process"/>
    <property type="evidence" value="ECO:0007669"/>
    <property type="project" value="TreeGrafter"/>
</dbReference>
<evidence type="ECO:0008006" key="3">
    <source>
        <dbReference type="Google" id="ProtNLM"/>
    </source>
</evidence>
<dbReference type="Proteomes" id="UP000834106">
    <property type="component" value="Chromosome 10"/>
</dbReference>
<proteinExistence type="predicted"/>
<dbReference type="PANTHER" id="PTHR12498">
    <property type="entry name" value="N-TERMINAL ASPARAGINE AMIDOHYDROLASE"/>
    <property type="match status" value="1"/>
</dbReference>
<gene>
    <name evidence="1" type="ORF">FPE_LOCUS16613</name>
</gene>